<comment type="caution">
    <text evidence="2">The sequence shown here is derived from an EMBL/GenBank/DDBJ whole genome shotgun (WGS) entry which is preliminary data.</text>
</comment>
<keyword evidence="1" id="KW-0472">Membrane</keyword>
<keyword evidence="1" id="KW-0812">Transmembrane</keyword>
<protein>
    <submittedName>
        <fullName evidence="2">Uncharacterized protein</fullName>
    </submittedName>
</protein>
<gene>
    <name evidence="2" type="ORF">ACHAXA_011080</name>
</gene>
<sequence>VQYLRLQLQPSLELPCKKYCRTRIDRDEANNMHSLIGVALLGNIVSGFSRGADVPPLATTSSAILQNSLPSPLSRSTNTFGRVAFEPPPLMIRGGGGGSNSARASSSVSGDDAALQGNDLNLTTGKVLTSMWGSFGVVYILVKAIKRVVPIALEPFVSKGVVPLTQFQLAAYISTCLWFAYVEGYKGFQLKFSPLVVSRSFTLLPSTSPIHHLILAPLYSMGLFHATKKRMIISWSVSIGVAAVVAAVKRLTYPWRNIVDAGVVVGLTWGTISILGGYIISLITGIAPIDVDPALPESKD</sequence>
<feature type="transmembrane region" description="Helical" evidence="1">
    <location>
        <begin position="268"/>
        <end position="289"/>
    </location>
</feature>
<dbReference type="AlphaFoldDB" id="A0ABD3R442"/>
<proteinExistence type="predicted"/>
<keyword evidence="3" id="KW-1185">Reference proteome</keyword>
<dbReference type="Proteomes" id="UP001530377">
    <property type="component" value="Unassembled WGS sequence"/>
</dbReference>
<accession>A0ABD3R442</accession>
<evidence type="ECO:0000313" key="3">
    <source>
        <dbReference type="Proteomes" id="UP001530377"/>
    </source>
</evidence>
<reference evidence="2 3" key="1">
    <citation type="submission" date="2024-10" db="EMBL/GenBank/DDBJ databases">
        <title>Updated reference genomes for cyclostephanoid diatoms.</title>
        <authorList>
            <person name="Roberts W.R."/>
            <person name="Alverson A.J."/>
        </authorList>
    </citation>
    <scope>NUCLEOTIDE SEQUENCE [LARGE SCALE GENOMIC DNA]</scope>
    <source>
        <strain evidence="2 3">AJA228-03</strain>
    </source>
</reference>
<organism evidence="2 3">
    <name type="scientific">Cyclostephanos tholiformis</name>
    <dbReference type="NCBI Taxonomy" id="382380"/>
    <lineage>
        <taxon>Eukaryota</taxon>
        <taxon>Sar</taxon>
        <taxon>Stramenopiles</taxon>
        <taxon>Ochrophyta</taxon>
        <taxon>Bacillariophyta</taxon>
        <taxon>Coscinodiscophyceae</taxon>
        <taxon>Thalassiosirophycidae</taxon>
        <taxon>Stephanodiscales</taxon>
        <taxon>Stephanodiscaceae</taxon>
        <taxon>Cyclostephanos</taxon>
    </lineage>
</organism>
<keyword evidence="1" id="KW-1133">Transmembrane helix</keyword>
<evidence type="ECO:0000256" key="1">
    <source>
        <dbReference type="SAM" id="Phobius"/>
    </source>
</evidence>
<dbReference type="EMBL" id="JALLPB020000624">
    <property type="protein sequence ID" value="KAL3807484.1"/>
    <property type="molecule type" value="Genomic_DNA"/>
</dbReference>
<evidence type="ECO:0000313" key="2">
    <source>
        <dbReference type="EMBL" id="KAL3807484.1"/>
    </source>
</evidence>
<name>A0ABD3R442_9STRA</name>
<feature type="non-terminal residue" evidence="2">
    <location>
        <position position="1"/>
    </location>
</feature>
<feature type="transmembrane region" description="Helical" evidence="1">
    <location>
        <begin position="231"/>
        <end position="248"/>
    </location>
</feature>